<proteinExistence type="predicted"/>
<sequence>MSWYVVRETGFDELKACAALLNSSFLTPSGQAVTFKGLAFFQAVKRDGRQDASGH</sequence>
<evidence type="ECO:0000313" key="1">
    <source>
        <dbReference type="EMBL" id="JAH26817.1"/>
    </source>
</evidence>
<reference evidence="1" key="1">
    <citation type="submission" date="2014-11" db="EMBL/GenBank/DDBJ databases">
        <authorList>
            <person name="Amaro Gonzalez C."/>
        </authorList>
    </citation>
    <scope>NUCLEOTIDE SEQUENCE</scope>
</reference>
<protein>
    <submittedName>
        <fullName evidence="1">Uncharacterized protein</fullName>
    </submittedName>
</protein>
<name>A0A0E9RDG4_ANGAN</name>
<dbReference type="EMBL" id="GBXM01081760">
    <property type="protein sequence ID" value="JAH26817.1"/>
    <property type="molecule type" value="Transcribed_RNA"/>
</dbReference>
<reference evidence="1" key="2">
    <citation type="journal article" date="2015" name="Fish Shellfish Immunol.">
        <title>Early steps in the European eel (Anguilla anguilla)-Vibrio vulnificus interaction in the gills: Role of the RtxA13 toxin.</title>
        <authorList>
            <person name="Callol A."/>
            <person name="Pajuelo D."/>
            <person name="Ebbesson L."/>
            <person name="Teles M."/>
            <person name="MacKenzie S."/>
            <person name="Amaro C."/>
        </authorList>
    </citation>
    <scope>NUCLEOTIDE SEQUENCE</scope>
</reference>
<dbReference type="AlphaFoldDB" id="A0A0E9RDG4"/>
<organism evidence="1">
    <name type="scientific">Anguilla anguilla</name>
    <name type="common">European freshwater eel</name>
    <name type="synonym">Muraena anguilla</name>
    <dbReference type="NCBI Taxonomy" id="7936"/>
    <lineage>
        <taxon>Eukaryota</taxon>
        <taxon>Metazoa</taxon>
        <taxon>Chordata</taxon>
        <taxon>Craniata</taxon>
        <taxon>Vertebrata</taxon>
        <taxon>Euteleostomi</taxon>
        <taxon>Actinopterygii</taxon>
        <taxon>Neopterygii</taxon>
        <taxon>Teleostei</taxon>
        <taxon>Anguilliformes</taxon>
        <taxon>Anguillidae</taxon>
        <taxon>Anguilla</taxon>
    </lineage>
</organism>
<accession>A0A0E9RDG4</accession>